<dbReference type="Proteomes" id="UP000190460">
    <property type="component" value="Unassembled WGS sequence"/>
</dbReference>
<keyword evidence="3" id="KW-1185">Reference proteome</keyword>
<dbReference type="OrthoDB" id="2376237at2"/>
<evidence type="ECO:0000259" key="1">
    <source>
        <dbReference type="Pfam" id="PF11695"/>
    </source>
</evidence>
<dbReference type="RefSeq" id="WP_078920982.1">
    <property type="nucleotide sequence ID" value="NZ_FUYB01000002.1"/>
</dbReference>
<dbReference type="Pfam" id="PF11695">
    <property type="entry name" value="DUF3291"/>
    <property type="match status" value="1"/>
</dbReference>
<dbReference type="InterPro" id="IPR011008">
    <property type="entry name" value="Dimeric_a/b-barrel"/>
</dbReference>
<dbReference type="EMBL" id="FUYB01000002">
    <property type="protein sequence ID" value="SKA69480.1"/>
    <property type="molecule type" value="Genomic_DNA"/>
</dbReference>
<sequence length="148" mass="17407">MHYHLAQLNVAQLLQPIDHPDTREFKDNLSRINALAETSEGFIWRLKDAEEAAQPPVFPEEPTIISTLSVWTSPELLKNYVYKTEHGTFFKRRKAWFAPQTVANYVLWWIPVGHHPTNAKARERLLHLRQHGETEFAFSFRQIIYPQE</sequence>
<dbReference type="AlphaFoldDB" id="A0A1T4VWT4"/>
<proteinExistence type="predicted"/>
<organism evidence="2 3">
    <name type="scientific">Thiothrix eikelboomii</name>
    <dbReference type="NCBI Taxonomy" id="92487"/>
    <lineage>
        <taxon>Bacteria</taxon>
        <taxon>Pseudomonadati</taxon>
        <taxon>Pseudomonadota</taxon>
        <taxon>Gammaproteobacteria</taxon>
        <taxon>Thiotrichales</taxon>
        <taxon>Thiotrichaceae</taxon>
        <taxon>Thiothrix</taxon>
    </lineage>
</organism>
<reference evidence="2 3" key="1">
    <citation type="submission" date="2017-02" db="EMBL/GenBank/DDBJ databases">
        <authorList>
            <person name="Peterson S.W."/>
        </authorList>
    </citation>
    <scope>NUCLEOTIDE SEQUENCE [LARGE SCALE GENOMIC DNA]</scope>
    <source>
        <strain evidence="2 3">ATCC 49788</strain>
    </source>
</reference>
<dbReference type="SUPFAM" id="SSF54909">
    <property type="entry name" value="Dimeric alpha+beta barrel"/>
    <property type="match status" value="1"/>
</dbReference>
<name>A0A1T4VWT4_9GAMM</name>
<gene>
    <name evidence="2" type="ORF">SAMN02745130_00479</name>
</gene>
<protein>
    <recommendedName>
        <fullName evidence="1">DUF3291 domain-containing protein</fullName>
    </recommendedName>
</protein>
<evidence type="ECO:0000313" key="3">
    <source>
        <dbReference type="Proteomes" id="UP000190460"/>
    </source>
</evidence>
<feature type="domain" description="DUF3291" evidence="1">
    <location>
        <begin position="5"/>
        <end position="142"/>
    </location>
</feature>
<accession>A0A1T4VWT4</accession>
<dbReference type="STRING" id="92487.SAMN02745130_00479"/>
<evidence type="ECO:0000313" key="2">
    <source>
        <dbReference type="EMBL" id="SKA69480.1"/>
    </source>
</evidence>
<dbReference type="InterPro" id="IPR021708">
    <property type="entry name" value="DUF3291"/>
</dbReference>